<evidence type="ECO:0000259" key="12">
    <source>
        <dbReference type="Pfam" id="PF00155"/>
    </source>
</evidence>
<dbReference type="PANTHER" id="PTHR42885:SF2">
    <property type="entry name" value="HISTIDINOL-PHOSPHATE AMINOTRANSFERASE"/>
    <property type="match status" value="1"/>
</dbReference>
<comment type="similarity">
    <text evidence="3 11">Belongs to the class-II pyridoxal-phosphate-dependent aminotransferase family. Histidinol-phosphate aminotransferase subfamily.</text>
</comment>
<dbReference type="InterPro" id="IPR015421">
    <property type="entry name" value="PyrdxlP-dep_Trfase_major"/>
</dbReference>
<dbReference type="Gene3D" id="3.90.1150.10">
    <property type="entry name" value="Aspartate Aminotransferase, domain 1"/>
    <property type="match status" value="1"/>
</dbReference>
<comment type="caution">
    <text evidence="13">The sequence shown here is derived from an EMBL/GenBank/DDBJ whole genome shotgun (WGS) entry which is preliminary data.</text>
</comment>
<evidence type="ECO:0000313" key="14">
    <source>
        <dbReference type="Proteomes" id="UP000654304"/>
    </source>
</evidence>
<proteinExistence type="inferred from homology"/>
<dbReference type="EMBL" id="JACOGD010000005">
    <property type="protein sequence ID" value="MBC3932286.1"/>
    <property type="molecule type" value="Genomic_DNA"/>
</dbReference>
<dbReference type="SUPFAM" id="SSF53383">
    <property type="entry name" value="PLP-dependent transferases"/>
    <property type="match status" value="1"/>
</dbReference>
<dbReference type="Proteomes" id="UP000654304">
    <property type="component" value="Unassembled WGS sequence"/>
</dbReference>
<protein>
    <recommendedName>
        <fullName evidence="11">Histidinol-phosphate aminotransferase</fullName>
        <ecNumber evidence="11">2.6.1.9</ecNumber>
    </recommendedName>
    <alternativeName>
        <fullName evidence="11">Imidazole acetol-phosphate transaminase</fullName>
    </alternativeName>
</protein>
<comment type="catalytic activity">
    <reaction evidence="10 11">
        <text>L-histidinol phosphate + 2-oxoglutarate = 3-(imidazol-4-yl)-2-oxopropyl phosphate + L-glutamate</text>
        <dbReference type="Rhea" id="RHEA:23744"/>
        <dbReference type="ChEBI" id="CHEBI:16810"/>
        <dbReference type="ChEBI" id="CHEBI:29985"/>
        <dbReference type="ChEBI" id="CHEBI:57766"/>
        <dbReference type="ChEBI" id="CHEBI:57980"/>
        <dbReference type="EC" id="2.6.1.9"/>
    </reaction>
</comment>
<comment type="cofactor">
    <cofactor evidence="1 11">
        <name>pyridoxal 5'-phosphate</name>
        <dbReference type="ChEBI" id="CHEBI:597326"/>
    </cofactor>
</comment>
<dbReference type="PANTHER" id="PTHR42885">
    <property type="entry name" value="HISTIDINOL-PHOSPHATE AMINOTRANSFERASE-RELATED"/>
    <property type="match status" value="1"/>
</dbReference>
<feature type="modified residue" description="N6-(pyridoxal phosphate)lysine" evidence="11">
    <location>
        <position position="236"/>
    </location>
</feature>
<dbReference type="Gene3D" id="3.40.640.10">
    <property type="entry name" value="Type I PLP-dependent aspartate aminotransferase-like (Major domain)"/>
    <property type="match status" value="1"/>
</dbReference>
<keyword evidence="14" id="KW-1185">Reference proteome</keyword>
<evidence type="ECO:0000256" key="10">
    <source>
        <dbReference type="ARBA" id="ARBA00047481"/>
    </source>
</evidence>
<keyword evidence="9 11" id="KW-0368">Histidine biosynthesis</keyword>
<evidence type="ECO:0000256" key="3">
    <source>
        <dbReference type="ARBA" id="ARBA00007970"/>
    </source>
</evidence>
<keyword evidence="5 11" id="KW-0032">Aminotransferase</keyword>
<accession>A0ABR7A638</accession>
<evidence type="ECO:0000256" key="1">
    <source>
        <dbReference type="ARBA" id="ARBA00001933"/>
    </source>
</evidence>
<feature type="domain" description="Aminotransferase class I/classII large" evidence="12">
    <location>
        <begin position="45"/>
        <end position="369"/>
    </location>
</feature>
<dbReference type="Pfam" id="PF00155">
    <property type="entry name" value="Aminotran_1_2"/>
    <property type="match status" value="1"/>
</dbReference>
<dbReference type="GO" id="GO:0004400">
    <property type="term" value="F:histidinol-phosphate transaminase activity"/>
    <property type="evidence" value="ECO:0007669"/>
    <property type="project" value="UniProtKB-EC"/>
</dbReference>
<evidence type="ECO:0000256" key="6">
    <source>
        <dbReference type="ARBA" id="ARBA00022605"/>
    </source>
</evidence>
<evidence type="ECO:0000256" key="11">
    <source>
        <dbReference type="HAMAP-Rule" id="MF_01023"/>
    </source>
</evidence>
<evidence type="ECO:0000256" key="7">
    <source>
        <dbReference type="ARBA" id="ARBA00022679"/>
    </source>
</evidence>
<dbReference type="InterPro" id="IPR005861">
    <property type="entry name" value="HisP_aminotrans"/>
</dbReference>
<keyword evidence="7 11" id="KW-0808">Transferase</keyword>
<dbReference type="CDD" id="cd00609">
    <property type="entry name" value="AAT_like"/>
    <property type="match status" value="1"/>
</dbReference>
<comment type="pathway">
    <text evidence="2 11">Amino-acid biosynthesis; L-histidine biosynthesis; L-histidine from 5-phospho-alpha-D-ribose 1-diphosphate: step 7/9.</text>
</comment>
<keyword evidence="8 11" id="KW-0663">Pyridoxal phosphate</keyword>
<sequence>MHCKCLNVCLYELESRLSAFPAADVIRPEIAALAAYHVPDAEGFLKLDAMENPFTLPPALQQELAQHLSQVALNRYPVPSYQQLKQLIADKLGVPAGRPVVLGNGSDELIAMMSVACAHPGAKVLAPVPGFVMYAMSAKLAGMEFIGVPCHADLTLDVSAMLEAIQLHRPAITYLAYPNNPTGTLFDTAQMEQILRAVGDTGIVVVDEAYQPFAPATFMSRLDEFPNLVVMRTVSKLGLAGIRLGYMTGHPQLMQEFEKVRPPYNINVLSQAAAEFVLRHVEVLEDQAAILREQRSALAAALAALPGVQVFPSAANFLLIRVANAEQVFAKLVQQKVLVKNVGKMHNLLHDCLRVTVSSAEENASFLAAFAASLETT</sequence>
<dbReference type="HAMAP" id="MF_01023">
    <property type="entry name" value="HisC_aminotrans_2"/>
    <property type="match status" value="1"/>
</dbReference>
<evidence type="ECO:0000256" key="8">
    <source>
        <dbReference type="ARBA" id="ARBA00022898"/>
    </source>
</evidence>
<evidence type="ECO:0000256" key="2">
    <source>
        <dbReference type="ARBA" id="ARBA00005011"/>
    </source>
</evidence>
<gene>
    <name evidence="11" type="primary">hisC</name>
    <name evidence="13" type="ORF">H8K43_11410</name>
</gene>
<dbReference type="InterPro" id="IPR004839">
    <property type="entry name" value="Aminotransferase_I/II_large"/>
</dbReference>
<evidence type="ECO:0000256" key="9">
    <source>
        <dbReference type="ARBA" id="ARBA00023102"/>
    </source>
</evidence>
<evidence type="ECO:0000256" key="4">
    <source>
        <dbReference type="ARBA" id="ARBA00011738"/>
    </source>
</evidence>
<evidence type="ECO:0000313" key="13">
    <source>
        <dbReference type="EMBL" id="MBC3932286.1"/>
    </source>
</evidence>
<dbReference type="EC" id="2.6.1.9" evidence="11"/>
<comment type="subunit">
    <text evidence="4 11">Homodimer.</text>
</comment>
<dbReference type="InterPro" id="IPR015424">
    <property type="entry name" value="PyrdxlP-dep_Trfase"/>
</dbReference>
<reference evidence="13 14" key="1">
    <citation type="submission" date="2020-08" db="EMBL/GenBank/DDBJ databases">
        <title>Novel species isolated from subtropical streams in China.</title>
        <authorList>
            <person name="Lu H."/>
        </authorList>
    </citation>
    <scope>NUCLEOTIDE SEQUENCE [LARGE SCALE GENOMIC DNA]</scope>
    <source>
        <strain evidence="13 14">CY22W</strain>
    </source>
</reference>
<organism evidence="13 14">
    <name type="scientific">Undibacterium curvum</name>
    <dbReference type="NCBI Taxonomy" id="2762294"/>
    <lineage>
        <taxon>Bacteria</taxon>
        <taxon>Pseudomonadati</taxon>
        <taxon>Pseudomonadota</taxon>
        <taxon>Betaproteobacteria</taxon>
        <taxon>Burkholderiales</taxon>
        <taxon>Oxalobacteraceae</taxon>
        <taxon>Undibacterium</taxon>
    </lineage>
</organism>
<keyword evidence="6 11" id="KW-0028">Amino-acid biosynthesis</keyword>
<dbReference type="InterPro" id="IPR015422">
    <property type="entry name" value="PyrdxlP-dep_Trfase_small"/>
</dbReference>
<name>A0ABR7A638_9BURK</name>
<evidence type="ECO:0000256" key="5">
    <source>
        <dbReference type="ARBA" id="ARBA00022576"/>
    </source>
</evidence>
<dbReference type="NCBIfam" id="TIGR01141">
    <property type="entry name" value="hisC"/>
    <property type="match status" value="1"/>
</dbReference>